<proteinExistence type="predicted"/>
<protein>
    <submittedName>
        <fullName evidence="1">Uncharacterized protein</fullName>
    </submittedName>
</protein>
<evidence type="ECO:0000313" key="2">
    <source>
        <dbReference type="Proteomes" id="UP000198852"/>
    </source>
</evidence>
<dbReference type="RefSeq" id="WP_342742641.1">
    <property type="nucleotide sequence ID" value="NZ_FOZX01000008.1"/>
</dbReference>
<dbReference type="STRING" id="95161.SAMN05660874_04300"/>
<dbReference type="Proteomes" id="UP000198852">
    <property type="component" value="Unassembled WGS sequence"/>
</dbReference>
<keyword evidence="2" id="KW-1185">Reference proteome</keyword>
<evidence type="ECO:0000313" key="1">
    <source>
        <dbReference type="EMBL" id="SFS93197.1"/>
    </source>
</evidence>
<reference evidence="2" key="1">
    <citation type="submission" date="2016-10" db="EMBL/GenBank/DDBJ databases">
        <authorList>
            <person name="Varghese N."/>
            <person name="Submissions S."/>
        </authorList>
    </citation>
    <scope>NUCLEOTIDE SEQUENCE [LARGE SCALE GENOMIC DNA]</scope>
    <source>
        <strain evidence="2">DSM 44771</strain>
    </source>
</reference>
<gene>
    <name evidence="1" type="ORF">SAMN05660874_04300</name>
</gene>
<name>A0A1I6TW26_9PSEU</name>
<sequence>MIKRLLAKLGGTAEVPEDFPGSLDADEQVLSVAPCAEGSVVATHLGLWLPEGRRVGWHLVSKATWGGDVLTLTEAEEARRIDGAVFLRDLAPRRLALSGESRLPDVVHERVTRSIRTRHHRELPGGGAWFIQRKVPGRNGIELQVRPDPGTDEKALDRLVGALVERLRESRDLPA</sequence>
<accession>A0A1I6TW26</accession>
<organism evidence="1 2">
    <name type="scientific">Saccharopolyspora flava</name>
    <dbReference type="NCBI Taxonomy" id="95161"/>
    <lineage>
        <taxon>Bacteria</taxon>
        <taxon>Bacillati</taxon>
        <taxon>Actinomycetota</taxon>
        <taxon>Actinomycetes</taxon>
        <taxon>Pseudonocardiales</taxon>
        <taxon>Pseudonocardiaceae</taxon>
        <taxon>Saccharopolyspora</taxon>
    </lineage>
</organism>
<dbReference type="EMBL" id="FOZX01000008">
    <property type="protein sequence ID" value="SFS93197.1"/>
    <property type="molecule type" value="Genomic_DNA"/>
</dbReference>
<dbReference type="AlphaFoldDB" id="A0A1I6TW26"/>